<name>A0AAE1Y886_9LAMI</name>
<dbReference type="GO" id="GO:0008270">
    <property type="term" value="F:zinc ion binding"/>
    <property type="evidence" value="ECO:0007669"/>
    <property type="project" value="UniProtKB-KW"/>
</dbReference>
<comment type="caution">
    <text evidence="7">The sequence shown here is derived from an EMBL/GenBank/DDBJ whole genome shotgun (WGS) entry which is preliminary data.</text>
</comment>
<dbReference type="AlphaFoldDB" id="A0AAE1Y886"/>
<dbReference type="InterPro" id="IPR006564">
    <property type="entry name" value="Znf_PMZ"/>
</dbReference>
<keyword evidence="8" id="KW-1185">Reference proteome</keyword>
<evidence type="ECO:0000256" key="3">
    <source>
        <dbReference type="ARBA" id="ARBA00022833"/>
    </source>
</evidence>
<proteinExistence type="predicted"/>
<keyword evidence="1" id="KW-0479">Metal-binding</keyword>
<feature type="compositionally biased region" description="Polar residues" evidence="5">
    <location>
        <begin position="330"/>
        <end position="339"/>
    </location>
</feature>
<feature type="region of interest" description="Disordered" evidence="5">
    <location>
        <begin position="270"/>
        <end position="289"/>
    </location>
</feature>
<keyword evidence="3" id="KW-0862">Zinc</keyword>
<evidence type="ECO:0000256" key="5">
    <source>
        <dbReference type="SAM" id="MobiDB-lite"/>
    </source>
</evidence>
<dbReference type="PANTHER" id="PTHR31973">
    <property type="entry name" value="POLYPROTEIN, PUTATIVE-RELATED"/>
    <property type="match status" value="1"/>
</dbReference>
<reference evidence="7" key="2">
    <citation type="journal article" date="2024" name="Plant">
        <title>Genomic evolution and insights into agronomic trait innovations of Sesamum species.</title>
        <authorList>
            <person name="Miao H."/>
            <person name="Wang L."/>
            <person name="Qu L."/>
            <person name="Liu H."/>
            <person name="Sun Y."/>
            <person name="Le M."/>
            <person name="Wang Q."/>
            <person name="Wei S."/>
            <person name="Zheng Y."/>
            <person name="Lin W."/>
            <person name="Duan Y."/>
            <person name="Cao H."/>
            <person name="Xiong S."/>
            <person name="Wang X."/>
            <person name="Wei L."/>
            <person name="Li C."/>
            <person name="Ma Q."/>
            <person name="Ju M."/>
            <person name="Zhao R."/>
            <person name="Li G."/>
            <person name="Mu C."/>
            <person name="Tian Q."/>
            <person name="Mei H."/>
            <person name="Zhang T."/>
            <person name="Gao T."/>
            <person name="Zhang H."/>
        </authorList>
    </citation>
    <scope>NUCLEOTIDE SEQUENCE</scope>
    <source>
        <strain evidence="7">3651</strain>
    </source>
</reference>
<evidence type="ECO:0000259" key="6">
    <source>
        <dbReference type="PROSITE" id="PS50966"/>
    </source>
</evidence>
<evidence type="ECO:0000256" key="2">
    <source>
        <dbReference type="ARBA" id="ARBA00022771"/>
    </source>
</evidence>
<feature type="domain" description="SWIM-type" evidence="6">
    <location>
        <begin position="108"/>
        <end position="140"/>
    </location>
</feature>
<dbReference type="Proteomes" id="UP001293254">
    <property type="component" value="Unassembled WGS sequence"/>
</dbReference>
<dbReference type="PANTHER" id="PTHR31973:SF187">
    <property type="entry name" value="MUTATOR TRANSPOSASE MUDRA PROTEIN"/>
    <property type="match status" value="1"/>
</dbReference>
<dbReference type="Pfam" id="PF04434">
    <property type="entry name" value="SWIM"/>
    <property type="match status" value="1"/>
</dbReference>
<evidence type="ECO:0000313" key="8">
    <source>
        <dbReference type="Proteomes" id="UP001293254"/>
    </source>
</evidence>
<dbReference type="EMBL" id="JACGWO010000006">
    <property type="protein sequence ID" value="KAK4425499.1"/>
    <property type="molecule type" value="Genomic_DNA"/>
</dbReference>
<organism evidence="7 8">
    <name type="scientific">Sesamum alatum</name>
    <dbReference type="NCBI Taxonomy" id="300844"/>
    <lineage>
        <taxon>Eukaryota</taxon>
        <taxon>Viridiplantae</taxon>
        <taxon>Streptophyta</taxon>
        <taxon>Embryophyta</taxon>
        <taxon>Tracheophyta</taxon>
        <taxon>Spermatophyta</taxon>
        <taxon>Magnoliopsida</taxon>
        <taxon>eudicotyledons</taxon>
        <taxon>Gunneridae</taxon>
        <taxon>Pentapetalae</taxon>
        <taxon>asterids</taxon>
        <taxon>lamiids</taxon>
        <taxon>Lamiales</taxon>
        <taxon>Pedaliaceae</taxon>
        <taxon>Sesamum</taxon>
    </lineage>
</organism>
<feature type="region of interest" description="Disordered" evidence="5">
    <location>
        <begin position="294"/>
        <end position="339"/>
    </location>
</feature>
<evidence type="ECO:0000256" key="4">
    <source>
        <dbReference type="PROSITE-ProRule" id="PRU00325"/>
    </source>
</evidence>
<keyword evidence="2 4" id="KW-0863">Zinc-finger</keyword>
<dbReference type="SMART" id="SM00575">
    <property type="entry name" value="ZnF_PMZ"/>
    <property type="match status" value="1"/>
</dbReference>
<dbReference type="PROSITE" id="PS50966">
    <property type="entry name" value="ZF_SWIM"/>
    <property type="match status" value="1"/>
</dbReference>
<evidence type="ECO:0000256" key="1">
    <source>
        <dbReference type="ARBA" id="ARBA00022723"/>
    </source>
</evidence>
<feature type="compositionally biased region" description="Basic residues" evidence="5">
    <location>
        <begin position="273"/>
        <end position="282"/>
    </location>
</feature>
<accession>A0AAE1Y886</accession>
<reference evidence="7" key="1">
    <citation type="submission" date="2020-06" db="EMBL/GenBank/DDBJ databases">
        <authorList>
            <person name="Li T."/>
            <person name="Hu X."/>
            <person name="Zhang T."/>
            <person name="Song X."/>
            <person name="Zhang H."/>
            <person name="Dai N."/>
            <person name="Sheng W."/>
            <person name="Hou X."/>
            <person name="Wei L."/>
        </authorList>
    </citation>
    <scope>NUCLEOTIDE SEQUENCE</scope>
    <source>
        <strain evidence="7">3651</strain>
        <tissue evidence="7">Leaf</tissue>
    </source>
</reference>
<evidence type="ECO:0000313" key="7">
    <source>
        <dbReference type="EMBL" id="KAK4425499.1"/>
    </source>
</evidence>
<dbReference type="InterPro" id="IPR007527">
    <property type="entry name" value="Znf_SWIM"/>
</dbReference>
<sequence length="339" mass="39235">MKIPPQLWSRHALHSALKNDHVTNNIAESFNHWVGELRPKPFLTLLDGLRAKLMNRLQIRYERGCRWDNVITPFVSKKLNTVKEKSRQCKLWVAGCNQFLVEDKNTLYTISLDTWTCDCRVWEVTEIPCRHATLAIAHKRDKLKSFTHPSFSKENYMKAYSHMIQAIPDPQFWPPMTLEPATILPPPLKRLLGRPRVNKRREVGEDGAIKRSGPIKIVYLKDLNKFALIFLSLAYNDFVGLNCLFYRLIWLEDPRILKWWWMKRKSDREINKRKGKKGKKGNKSAVISTTRGMRRGINTPIAPSTRRREEGQTSNIPETMALGSQPGLASVSSTQDTQM</sequence>
<gene>
    <name evidence="7" type="ORF">Salat_1743900</name>
</gene>
<protein>
    <recommendedName>
        <fullName evidence="6">SWIM-type domain-containing protein</fullName>
    </recommendedName>
</protein>